<keyword evidence="13" id="KW-0732">Signal</keyword>
<dbReference type="Proteomes" id="UP000274695">
    <property type="component" value="Unassembled WGS sequence"/>
</dbReference>
<evidence type="ECO:0000256" key="3">
    <source>
        <dbReference type="ARBA" id="ARBA00022452"/>
    </source>
</evidence>
<keyword evidence="7" id="KW-0406">Ion transport</keyword>
<keyword evidence="4" id="KW-0410">Iron transport</keyword>
<evidence type="ECO:0000256" key="4">
    <source>
        <dbReference type="ARBA" id="ARBA00022496"/>
    </source>
</evidence>
<dbReference type="InterPro" id="IPR012910">
    <property type="entry name" value="Plug_dom"/>
</dbReference>
<dbReference type="InterPro" id="IPR039426">
    <property type="entry name" value="TonB-dep_rcpt-like"/>
</dbReference>
<evidence type="ECO:0000313" key="17">
    <source>
        <dbReference type="Proteomes" id="UP000274695"/>
    </source>
</evidence>
<evidence type="ECO:0000259" key="14">
    <source>
        <dbReference type="Pfam" id="PF00593"/>
    </source>
</evidence>
<comment type="subcellular location">
    <subcellularLocation>
        <location evidence="1 11">Cell outer membrane</location>
        <topology evidence="1 11">Multi-pass membrane protein</topology>
    </subcellularLocation>
</comment>
<evidence type="ECO:0000256" key="6">
    <source>
        <dbReference type="ARBA" id="ARBA00023004"/>
    </source>
</evidence>
<keyword evidence="3 11" id="KW-1134">Transmembrane beta strand</keyword>
<comment type="caution">
    <text evidence="16">The sequence shown here is derived from an EMBL/GenBank/DDBJ whole genome shotgun (WGS) entry which is preliminary data.</text>
</comment>
<keyword evidence="2 11" id="KW-0813">Transport</keyword>
<dbReference type="Gene3D" id="2.40.170.20">
    <property type="entry name" value="TonB-dependent receptor, beta-barrel domain"/>
    <property type="match status" value="1"/>
</dbReference>
<keyword evidence="10 11" id="KW-0998">Cell outer membrane</keyword>
<keyword evidence="9 11" id="KW-0472">Membrane</keyword>
<dbReference type="Pfam" id="PF00593">
    <property type="entry name" value="TonB_dep_Rec_b-barrel"/>
    <property type="match status" value="1"/>
</dbReference>
<evidence type="ECO:0000256" key="8">
    <source>
        <dbReference type="ARBA" id="ARBA00023077"/>
    </source>
</evidence>
<evidence type="ECO:0000256" key="11">
    <source>
        <dbReference type="PROSITE-ProRule" id="PRU01360"/>
    </source>
</evidence>
<accession>A0ABX9W6S7</accession>
<dbReference type="PANTHER" id="PTHR32552:SF81">
    <property type="entry name" value="TONB-DEPENDENT OUTER MEMBRANE RECEPTOR"/>
    <property type="match status" value="1"/>
</dbReference>
<reference evidence="16 17" key="1">
    <citation type="submission" date="2018-10" db="EMBL/GenBank/DDBJ databases">
        <title>Draft genome sequence of Zhongshania sp. DSW25-10.</title>
        <authorList>
            <person name="Oh J."/>
        </authorList>
    </citation>
    <scope>NUCLEOTIDE SEQUENCE [LARGE SCALE GENOMIC DNA]</scope>
    <source>
        <strain evidence="16 17">DSW25-10</strain>
    </source>
</reference>
<dbReference type="EMBL" id="RHGB01000003">
    <property type="protein sequence ID" value="RNL66774.1"/>
    <property type="molecule type" value="Genomic_DNA"/>
</dbReference>
<name>A0ABX9W6S7_9GAMM</name>
<evidence type="ECO:0000256" key="1">
    <source>
        <dbReference type="ARBA" id="ARBA00004571"/>
    </source>
</evidence>
<proteinExistence type="inferred from homology"/>
<protein>
    <submittedName>
        <fullName evidence="16">TonB-dependent receptor</fullName>
    </submittedName>
</protein>
<dbReference type="SUPFAM" id="SSF56935">
    <property type="entry name" value="Porins"/>
    <property type="match status" value="1"/>
</dbReference>
<dbReference type="InterPro" id="IPR000531">
    <property type="entry name" value="Beta-barrel_TonB"/>
</dbReference>
<evidence type="ECO:0000256" key="5">
    <source>
        <dbReference type="ARBA" id="ARBA00022692"/>
    </source>
</evidence>
<keyword evidence="5 11" id="KW-0812">Transmembrane</keyword>
<feature type="chain" id="PRO_5046445522" evidence="13">
    <location>
        <begin position="25"/>
        <end position="753"/>
    </location>
</feature>
<keyword evidence="17" id="KW-1185">Reference proteome</keyword>
<keyword evidence="8 12" id="KW-0798">TonB box</keyword>
<evidence type="ECO:0000256" key="9">
    <source>
        <dbReference type="ARBA" id="ARBA00023136"/>
    </source>
</evidence>
<evidence type="ECO:0000256" key="10">
    <source>
        <dbReference type="ARBA" id="ARBA00023237"/>
    </source>
</evidence>
<keyword evidence="16" id="KW-0675">Receptor</keyword>
<evidence type="ECO:0000256" key="2">
    <source>
        <dbReference type="ARBA" id="ARBA00022448"/>
    </source>
</evidence>
<evidence type="ECO:0000256" key="13">
    <source>
        <dbReference type="SAM" id="SignalP"/>
    </source>
</evidence>
<evidence type="ECO:0000259" key="15">
    <source>
        <dbReference type="Pfam" id="PF07715"/>
    </source>
</evidence>
<evidence type="ECO:0000256" key="12">
    <source>
        <dbReference type="RuleBase" id="RU003357"/>
    </source>
</evidence>
<dbReference type="RefSeq" id="WP_123181641.1">
    <property type="nucleotide sequence ID" value="NZ_RHGB01000003.1"/>
</dbReference>
<evidence type="ECO:0000256" key="7">
    <source>
        <dbReference type="ARBA" id="ARBA00023065"/>
    </source>
</evidence>
<feature type="domain" description="TonB-dependent receptor plug" evidence="15">
    <location>
        <begin position="50"/>
        <end position="156"/>
    </location>
</feature>
<organism evidence="16 17">
    <name type="scientific">Zhongshania marina</name>
    <dbReference type="NCBI Taxonomy" id="2304603"/>
    <lineage>
        <taxon>Bacteria</taxon>
        <taxon>Pseudomonadati</taxon>
        <taxon>Pseudomonadota</taxon>
        <taxon>Gammaproteobacteria</taxon>
        <taxon>Cellvibrionales</taxon>
        <taxon>Spongiibacteraceae</taxon>
        <taxon>Zhongshania</taxon>
    </lineage>
</organism>
<sequence length="753" mass="82759">MNSKRFSHATLSFLLVSSFGAVYADGGDLKKTNRLIEEVVVTAQKREERLQDVPISISAYSADALDARGATDTKDLATITPALSITEFGGFTFIYIRGIGSDSFIPSADPSVTTYVDGIYVPSSQGLLTSFGGIERVEVLKGPQGTLFGRNSTGGAINVVTKRPGDEFEGNVTGVVGNYSERRIKGYFNIPITEWLGLSVDLLKDSIDHQYTSTFREVPAEKSRSGRFRLNFHPSDNFEIDFSYFKSEQKGQGTLLTKNIDPSAVLGAAIPKSPDDNVANADYPAALVGSHEVYAGSITWILPWFDTKLIASDQIINTDYTAFDFDGSSLPLIAFTVRPNEFTDAKSLELQILSNDDSWAAEKFEWVVGGYYLESEGGFADINIPIGNPQLDTLGINNLLGSLGLNLASIVDPTVIATGLLGTESISAFAQATWHANDWLSFTLGGRYQEEERFLTRGDIAVSTGTVTTDPVQLFNLEKDRRSNFISKAVISFTPTDNFMTYFAYSEGYKSATFNIVNLVTPPELVLPEEVTAYELGLKAEFFDSSLRLNASIFRNDIKNKQTSIVSLTSGGVIAFNNAEKTQIDGVEFDLSWLPFSDVNPGFVITANAAYLDANYIAYTNAPGFEESSGIYLGGQDFSGNEVERTPKVSGGLGVSQVFELPWSAELEIASDYYYNSGFYYSSQNSENYQENSYALVDVRVSYFHIPWDLRLTALAKNVTNESYHIGLFQTDFGINSSLAYETQYSMRVEWGF</sequence>
<evidence type="ECO:0000313" key="16">
    <source>
        <dbReference type="EMBL" id="RNL66774.1"/>
    </source>
</evidence>
<feature type="signal peptide" evidence="13">
    <location>
        <begin position="1"/>
        <end position="24"/>
    </location>
</feature>
<dbReference type="InterPro" id="IPR036942">
    <property type="entry name" value="Beta-barrel_TonB_sf"/>
</dbReference>
<keyword evidence="6" id="KW-0408">Iron</keyword>
<gene>
    <name evidence="16" type="ORF">D0911_04355</name>
</gene>
<dbReference type="PANTHER" id="PTHR32552">
    <property type="entry name" value="FERRICHROME IRON RECEPTOR-RELATED"/>
    <property type="match status" value="1"/>
</dbReference>
<feature type="domain" description="TonB-dependent receptor-like beta-barrel" evidence="14">
    <location>
        <begin position="311"/>
        <end position="718"/>
    </location>
</feature>
<dbReference type="PROSITE" id="PS52016">
    <property type="entry name" value="TONB_DEPENDENT_REC_3"/>
    <property type="match status" value="1"/>
</dbReference>
<comment type="similarity">
    <text evidence="11 12">Belongs to the TonB-dependent receptor family.</text>
</comment>
<dbReference type="Pfam" id="PF07715">
    <property type="entry name" value="Plug"/>
    <property type="match status" value="1"/>
</dbReference>
<dbReference type="CDD" id="cd01347">
    <property type="entry name" value="ligand_gated_channel"/>
    <property type="match status" value="1"/>
</dbReference>